<feature type="domain" description="AB hydrolase-1" evidence="1">
    <location>
        <begin position="24"/>
        <end position="142"/>
    </location>
</feature>
<dbReference type="InterPro" id="IPR029058">
    <property type="entry name" value="AB_hydrolase_fold"/>
</dbReference>
<dbReference type="InterPro" id="IPR000073">
    <property type="entry name" value="AB_hydrolase_1"/>
</dbReference>
<sequence>MHYATNDGVELAYERAGPADAETVAFVEGIGYGRWMWRWQRDTLAEEYDTIVWDNRGTGDSDEPEGPYTMAQMAADLDAVLADAGVESAHVVGASMGGMIAQRYALDHDRARSLALLCTSPGGPEAAPVPEETQQRMFAVPDDLDERELRRYKMQPAFSDGFPDAHPDLIERIVDWRIESDAGDRALQWQAAAVAAHDVSDRLGEIDVPTLVVHGTADRVVPFENGELLAAGVPDAAFEPVEGGPHLLFVEDHERVTARIRRFLDDV</sequence>
<keyword evidence="3" id="KW-1185">Reference proteome</keyword>
<dbReference type="Pfam" id="PF00561">
    <property type="entry name" value="Abhydrolase_1"/>
    <property type="match status" value="1"/>
</dbReference>
<protein>
    <submittedName>
        <fullName evidence="2">Alpha/beta hydrolase</fullName>
    </submittedName>
</protein>
<comment type="caution">
    <text evidence="2">The sequence shown here is derived from an EMBL/GenBank/DDBJ whole genome shotgun (WGS) entry which is preliminary data.</text>
</comment>
<gene>
    <name evidence="2" type="ORF">KTS37_19050</name>
</gene>
<dbReference type="RefSeq" id="WP_162415254.1">
    <property type="nucleotide sequence ID" value="NZ_JAHQXE010000008.1"/>
</dbReference>
<keyword evidence="2" id="KW-0378">Hydrolase</keyword>
<dbReference type="Proteomes" id="UP001166304">
    <property type="component" value="Unassembled WGS sequence"/>
</dbReference>
<evidence type="ECO:0000313" key="3">
    <source>
        <dbReference type="Proteomes" id="UP001166304"/>
    </source>
</evidence>
<proteinExistence type="predicted"/>
<dbReference type="AlphaFoldDB" id="A0AA41G3Z2"/>
<dbReference type="Gene3D" id="3.40.50.1820">
    <property type="entry name" value="alpha/beta hydrolase"/>
    <property type="match status" value="1"/>
</dbReference>
<dbReference type="PANTHER" id="PTHR43433:SF5">
    <property type="entry name" value="AB HYDROLASE-1 DOMAIN-CONTAINING PROTEIN"/>
    <property type="match status" value="1"/>
</dbReference>
<dbReference type="SUPFAM" id="SSF53474">
    <property type="entry name" value="alpha/beta-Hydrolases"/>
    <property type="match status" value="1"/>
</dbReference>
<accession>A0AA41G3Z2</accession>
<organism evidence="2 3">
    <name type="scientific">Haloarcula salina</name>
    <dbReference type="NCBI Taxonomy" id="1429914"/>
    <lineage>
        <taxon>Archaea</taxon>
        <taxon>Methanobacteriati</taxon>
        <taxon>Methanobacteriota</taxon>
        <taxon>Stenosarchaea group</taxon>
        <taxon>Halobacteria</taxon>
        <taxon>Halobacteriales</taxon>
        <taxon>Haloarculaceae</taxon>
        <taxon>Haloarcula</taxon>
    </lineage>
</organism>
<dbReference type="InterPro" id="IPR050471">
    <property type="entry name" value="AB_hydrolase"/>
</dbReference>
<dbReference type="GO" id="GO:0004806">
    <property type="term" value="F:triacylglycerol lipase activity"/>
    <property type="evidence" value="ECO:0007669"/>
    <property type="project" value="TreeGrafter"/>
</dbReference>
<dbReference type="GO" id="GO:0046503">
    <property type="term" value="P:glycerolipid catabolic process"/>
    <property type="evidence" value="ECO:0007669"/>
    <property type="project" value="TreeGrafter"/>
</dbReference>
<evidence type="ECO:0000313" key="2">
    <source>
        <dbReference type="EMBL" id="MBV0903887.1"/>
    </source>
</evidence>
<reference evidence="2" key="1">
    <citation type="submission" date="2021-06" db="EMBL/GenBank/DDBJ databases">
        <title>New haloarchaea isolates fom saline soil.</title>
        <authorList>
            <person name="Duran-Viseras A."/>
            <person name="Sanchez-Porro C.S."/>
            <person name="Ventosa A."/>
        </authorList>
    </citation>
    <scope>NUCLEOTIDE SEQUENCE</scope>
    <source>
        <strain evidence="2">JCM 18369</strain>
    </source>
</reference>
<name>A0AA41G3Z2_9EURY</name>
<dbReference type="PRINTS" id="PR00111">
    <property type="entry name" value="ABHYDROLASE"/>
</dbReference>
<dbReference type="PANTHER" id="PTHR43433">
    <property type="entry name" value="HYDROLASE, ALPHA/BETA FOLD FAMILY PROTEIN"/>
    <property type="match status" value="1"/>
</dbReference>
<dbReference type="EMBL" id="JAHQXE010000008">
    <property type="protein sequence ID" value="MBV0903887.1"/>
    <property type="molecule type" value="Genomic_DNA"/>
</dbReference>
<evidence type="ECO:0000259" key="1">
    <source>
        <dbReference type="Pfam" id="PF00561"/>
    </source>
</evidence>